<dbReference type="OrthoDB" id="5382092at2759"/>
<evidence type="ECO:0000313" key="2">
    <source>
        <dbReference type="Proteomes" id="UP000054454"/>
    </source>
</evidence>
<comment type="caution">
    <text evidence="1">The sequence shown here is derived from an EMBL/GenBank/DDBJ whole genome shotgun (WGS) entry which is preliminary data.</text>
</comment>
<dbReference type="EMBL" id="LFVZ01000006">
    <property type="protein sequence ID" value="KTW28918.1"/>
    <property type="molecule type" value="Genomic_DNA"/>
</dbReference>
<gene>
    <name evidence="1" type="ORF">T552_01545</name>
</gene>
<evidence type="ECO:0000313" key="1">
    <source>
        <dbReference type="EMBL" id="KTW28918.1"/>
    </source>
</evidence>
<name>A0A0W4ZKW7_PNEC8</name>
<dbReference type="GeneID" id="28936330"/>
<keyword evidence="2" id="KW-1185">Reference proteome</keyword>
<accession>A0A0W4ZKW7</accession>
<dbReference type="RefSeq" id="XP_018226285.1">
    <property type="nucleotide sequence ID" value="XM_018370127.1"/>
</dbReference>
<organism evidence="1 2">
    <name type="scientific">Pneumocystis carinii (strain B80)</name>
    <name type="common">Rat pneumocystis pneumonia agent</name>
    <name type="synonym">Pneumocystis carinii f. sp. carinii</name>
    <dbReference type="NCBI Taxonomy" id="1408658"/>
    <lineage>
        <taxon>Eukaryota</taxon>
        <taxon>Fungi</taxon>
        <taxon>Dikarya</taxon>
        <taxon>Ascomycota</taxon>
        <taxon>Taphrinomycotina</taxon>
        <taxon>Pneumocystomycetes</taxon>
        <taxon>Pneumocystaceae</taxon>
        <taxon>Pneumocystis</taxon>
    </lineage>
</organism>
<proteinExistence type="predicted"/>
<dbReference type="AlphaFoldDB" id="A0A0W4ZKW7"/>
<dbReference type="VEuPathDB" id="FungiDB:T552_01545"/>
<reference evidence="2" key="1">
    <citation type="journal article" date="2016" name="Nat. Commun.">
        <title>Genome analysis of three Pneumocystis species reveals adaptation mechanisms to life exclusively in mammalian hosts.</title>
        <authorList>
            <person name="Ma L."/>
            <person name="Chen Z."/>
            <person name="Huang D.W."/>
            <person name="Kutty G."/>
            <person name="Ishihara M."/>
            <person name="Wang H."/>
            <person name="Abouelleil A."/>
            <person name="Bishop L."/>
            <person name="Davey E."/>
            <person name="Deng R."/>
            <person name="Deng X."/>
            <person name="Fan L."/>
            <person name="Fantoni G."/>
            <person name="Fitzgerald M."/>
            <person name="Gogineni E."/>
            <person name="Goldberg J.M."/>
            <person name="Handley G."/>
            <person name="Hu X."/>
            <person name="Huber C."/>
            <person name="Jiao X."/>
            <person name="Jones K."/>
            <person name="Levin J.Z."/>
            <person name="Liu Y."/>
            <person name="Macdonald P."/>
            <person name="Melnikov A."/>
            <person name="Raley C."/>
            <person name="Sassi M."/>
            <person name="Sherman B.T."/>
            <person name="Song X."/>
            <person name="Sykes S."/>
            <person name="Tran B."/>
            <person name="Walsh L."/>
            <person name="Xia Y."/>
            <person name="Yang J."/>
            <person name="Young S."/>
            <person name="Zeng Q."/>
            <person name="Zheng X."/>
            <person name="Stephens R."/>
            <person name="Nusbaum C."/>
            <person name="Birren B.W."/>
            <person name="Azadi P."/>
            <person name="Lempicki R.A."/>
            <person name="Cuomo C.A."/>
            <person name="Kovacs J.A."/>
        </authorList>
    </citation>
    <scope>NUCLEOTIDE SEQUENCE [LARGE SCALE GENOMIC DNA]</scope>
    <source>
        <strain evidence="2">B80</strain>
    </source>
</reference>
<protein>
    <submittedName>
        <fullName evidence="1">Uncharacterized protein</fullName>
    </submittedName>
</protein>
<sequence length="155" mass="18356">MRSLLFFKYIVQRVQNVLWKISTKTTKYEENIPLKKLCKKKTTPDTLSNKTPNYSVKTRKINTFSLFNTSDKSPWLQSSAEPSILEYSYSYKKKKYKKFRVILPSWKNSSNFIAFRSKHPVCEPSISNDFCSRSIMQQLEAHNYHSHTFHLSRCI</sequence>
<dbReference type="Proteomes" id="UP000054454">
    <property type="component" value="Unassembled WGS sequence"/>
</dbReference>